<dbReference type="PROSITE" id="PS00028">
    <property type="entry name" value="ZINC_FINGER_C2H2_1"/>
    <property type="match status" value="1"/>
</dbReference>
<dbReference type="InterPro" id="IPR036236">
    <property type="entry name" value="Znf_C2H2_sf"/>
</dbReference>
<dbReference type="InterPro" id="IPR013087">
    <property type="entry name" value="Znf_C2H2_type"/>
</dbReference>
<dbReference type="SUPFAM" id="SSF57667">
    <property type="entry name" value="beta-beta-alpha zinc fingers"/>
    <property type="match status" value="3"/>
</dbReference>
<dbReference type="InterPro" id="IPR050688">
    <property type="entry name" value="Zinc_finger/UBP_domain"/>
</dbReference>
<keyword evidence="2" id="KW-0677">Repeat</keyword>
<name>A0AAW1U0E0_9CUCU</name>
<keyword evidence="3 5" id="KW-0863">Zinc-finger</keyword>
<proteinExistence type="predicted"/>
<dbReference type="SMART" id="SM00355">
    <property type="entry name" value="ZnF_C2H2"/>
    <property type="match status" value="8"/>
</dbReference>
<evidence type="ECO:0000313" key="7">
    <source>
        <dbReference type="EMBL" id="KAK9876008.1"/>
    </source>
</evidence>
<evidence type="ECO:0000259" key="6">
    <source>
        <dbReference type="PROSITE" id="PS50157"/>
    </source>
</evidence>
<feature type="domain" description="C2H2-type" evidence="6">
    <location>
        <begin position="306"/>
        <end position="334"/>
    </location>
</feature>
<feature type="domain" description="C2H2-type" evidence="6">
    <location>
        <begin position="365"/>
        <end position="389"/>
    </location>
</feature>
<evidence type="ECO:0000256" key="4">
    <source>
        <dbReference type="ARBA" id="ARBA00022833"/>
    </source>
</evidence>
<evidence type="ECO:0000256" key="2">
    <source>
        <dbReference type="ARBA" id="ARBA00022737"/>
    </source>
</evidence>
<evidence type="ECO:0000256" key="1">
    <source>
        <dbReference type="ARBA" id="ARBA00022723"/>
    </source>
</evidence>
<reference evidence="7 8" key="1">
    <citation type="submission" date="2023-03" db="EMBL/GenBank/DDBJ databases">
        <title>Genome insight into feeding habits of ladybird beetles.</title>
        <authorList>
            <person name="Li H.-S."/>
            <person name="Huang Y.-H."/>
            <person name="Pang H."/>
        </authorList>
    </citation>
    <scope>NUCLEOTIDE SEQUENCE [LARGE SCALE GENOMIC DNA]</scope>
    <source>
        <strain evidence="7">SYSU_2023b</strain>
        <tissue evidence="7">Whole body</tissue>
    </source>
</reference>
<dbReference type="PROSITE" id="PS50157">
    <property type="entry name" value="ZINC_FINGER_C2H2_2"/>
    <property type="match status" value="5"/>
</dbReference>
<comment type="caution">
    <text evidence="7">The sequence shown here is derived from an EMBL/GenBank/DDBJ whole genome shotgun (WGS) entry which is preliminary data.</text>
</comment>
<protein>
    <recommendedName>
        <fullName evidence="6">C2H2-type domain-containing protein</fullName>
    </recommendedName>
</protein>
<dbReference type="Gene3D" id="3.30.160.60">
    <property type="entry name" value="Classic Zinc Finger"/>
    <property type="match status" value="4"/>
</dbReference>
<sequence length="389" mass="45974">MEDCSQINYEFDIKIEEDQNCDPEHGAKNIILTNTFCPKSENEKSSDDIIKFCSDDRKEKKLIMKYTKYERKSSTSYKLLDEFESTDEYIENSEDDWTPNKKKGKRISKVNGIVKPCKLTQKTIKIAKTLNKLDKHEIDDQVIMKSEILNEKPNEGLIEVDKLTCVYCGLKATFRGNLRRHIKHIHLKQEILMCTFCNYQTSRRDHLKLHINMKHTKKEKFKCTFCDFEALSPNTLKNHLNHIHTLHRWYNCKYCEFKTTHSGNLKVHIQGKHQNVEFQCHLCNFVALKKFHLSVHIDQVHESEKLKCSFCNHVSKMRSHLTKHIRNEHPTEVKFKCELCDYRGYAESNVKAHMVSKHQDGNQYYMCTDCDATYDCFANLKKHRNVKHT</sequence>
<feature type="domain" description="C2H2-type" evidence="6">
    <location>
        <begin position="192"/>
        <end position="220"/>
    </location>
</feature>
<dbReference type="PANTHER" id="PTHR24403">
    <property type="entry name" value="ZINC FINGER PROTEIN"/>
    <property type="match status" value="1"/>
</dbReference>
<gene>
    <name evidence="7" type="ORF">WA026_011124</name>
</gene>
<keyword evidence="8" id="KW-1185">Reference proteome</keyword>
<feature type="domain" description="C2H2-type" evidence="6">
    <location>
        <begin position="278"/>
        <end position="306"/>
    </location>
</feature>
<dbReference type="GO" id="GO:0005634">
    <property type="term" value="C:nucleus"/>
    <property type="evidence" value="ECO:0007669"/>
    <property type="project" value="TreeGrafter"/>
</dbReference>
<dbReference type="EMBL" id="JARQZJ010000035">
    <property type="protein sequence ID" value="KAK9876008.1"/>
    <property type="molecule type" value="Genomic_DNA"/>
</dbReference>
<feature type="domain" description="C2H2-type" evidence="6">
    <location>
        <begin position="163"/>
        <end position="191"/>
    </location>
</feature>
<dbReference type="Proteomes" id="UP001431783">
    <property type="component" value="Unassembled WGS sequence"/>
</dbReference>
<keyword evidence="4" id="KW-0862">Zinc</keyword>
<evidence type="ECO:0000256" key="5">
    <source>
        <dbReference type="PROSITE-ProRule" id="PRU00042"/>
    </source>
</evidence>
<accession>A0AAW1U0E0</accession>
<evidence type="ECO:0000313" key="8">
    <source>
        <dbReference type="Proteomes" id="UP001431783"/>
    </source>
</evidence>
<dbReference type="PANTHER" id="PTHR24403:SF67">
    <property type="entry name" value="FI01116P-RELATED"/>
    <property type="match status" value="1"/>
</dbReference>
<organism evidence="7 8">
    <name type="scientific">Henosepilachna vigintioctopunctata</name>
    <dbReference type="NCBI Taxonomy" id="420089"/>
    <lineage>
        <taxon>Eukaryota</taxon>
        <taxon>Metazoa</taxon>
        <taxon>Ecdysozoa</taxon>
        <taxon>Arthropoda</taxon>
        <taxon>Hexapoda</taxon>
        <taxon>Insecta</taxon>
        <taxon>Pterygota</taxon>
        <taxon>Neoptera</taxon>
        <taxon>Endopterygota</taxon>
        <taxon>Coleoptera</taxon>
        <taxon>Polyphaga</taxon>
        <taxon>Cucujiformia</taxon>
        <taxon>Coccinelloidea</taxon>
        <taxon>Coccinellidae</taxon>
        <taxon>Epilachninae</taxon>
        <taxon>Epilachnini</taxon>
        <taxon>Henosepilachna</taxon>
    </lineage>
</organism>
<keyword evidence="1" id="KW-0479">Metal-binding</keyword>
<dbReference type="GO" id="GO:0008270">
    <property type="term" value="F:zinc ion binding"/>
    <property type="evidence" value="ECO:0007669"/>
    <property type="project" value="UniProtKB-KW"/>
</dbReference>
<dbReference type="AlphaFoldDB" id="A0AAW1U0E0"/>
<dbReference type="GO" id="GO:0045944">
    <property type="term" value="P:positive regulation of transcription by RNA polymerase II"/>
    <property type="evidence" value="ECO:0007669"/>
    <property type="project" value="TreeGrafter"/>
</dbReference>
<evidence type="ECO:0000256" key="3">
    <source>
        <dbReference type="ARBA" id="ARBA00022771"/>
    </source>
</evidence>